<dbReference type="OrthoDB" id="1667587at2759"/>
<keyword evidence="5" id="KW-1185">Reference proteome</keyword>
<dbReference type="GeneID" id="111354343"/>
<dbReference type="GO" id="GO:0006914">
    <property type="term" value="P:autophagy"/>
    <property type="evidence" value="ECO:0007669"/>
    <property type="project" value="UniProtKB-KW"/>
</dbReference>
<dbReference type="SMART" id="SM00320">
    <property type="entry name" value="WD40"/>
    <property type="match status" value="3"/>
</dbReference>
<evidence type="ECO:0000256" key="1">
    <source>
        <dbReference type="ARBA" id="ARBA00022574"/>
    </source>
</evidence>
<reference evidence="6" key="1">
    <citation type="submission" date="2025-08" db="UniProtKB">
        <authorList>
            <consortium name="RefSeq"/>
        </authorList>
    </citation>
    <scope>IDENTIFICATION</scope>
    <source>
        <strain evidence="6">Ishihara</strain>
        <tissue evidence="6">Whole body</tissue>
    </source>
</reference>
<dbReference type="KEGG" id="sliu:111354343"/>
<keyword evidence="2" id="KW-0677">Repeat</keyword>
<keyword evidence="3" id="KW-0072">Autophagy</keyword>
<dbReference type="InterPro" id="IPR036322">
    <property type="entry name" value="WD40_repeat_dom_sf"/>
</dbReference>
<comment type="similarity">
    <text evidence="4">Belongs to the WD repeat PROPPIN family.</text>
</comment>
<organism evidence="5 6">
    <name type="scientific">Spodoptera litura</name>
    <name type="common">Asian cotton leafworm</name>
    <dbReference type="NCBI Taxonomy" id="69820"/>
    <lineage>
        <taxon>Eukaryota</taxon>
        <taxon>Metazoa</taxon>
        <taxon>Ecdysozoa</taxon>
        <taxon>Arthropoda</taxon>
        <taxon>Hexapoda</taxon>
        <taxon>Insecta</taxon>
        <taxon>Pterygota</taxon>
        <taxon>Neoptera</taxon>
        <taxon>Endopterygota</taxon>
        <taxon>Lepidoptera</taxon>
        <taxon>Glossata</taxon>
        <taxon>Ditrysia</taxon>
        <taxon>Noctuoidea</taxon>
        <taxon>Noctuidae</taxon>
        <taxon>Amphipyrinae</taxon>
        <taxon>Spodoptera</taxon>
    </lineage>
</organism>
<proteinExistence type="inferred from homology"/>
<dbReference type="GO" id="GO:0005737">
    <property type="term" value="C:cytoplasm"/>
    <property type="evidence" value="ECO:0007669"/>
    <property type="project" value="UniProtKB-ARBA"/>
</dbReference>
<dbReference type="InterPro" id="IPR048720">
    <property type="entry name" value="PROPPIN"/>
</dbReference>
<gene>
    <name evidence="6" type="primary">LOC111354343</name>
</gene>
<keyword evidence="1" id="KW-0853">WD repeat</keyword>
<dbReference type="AlphaFoldDB" id="A0A9J7IUA9"/>
<dbReference type="RefSeq" id="XP_022823535.1">
    <property type="nucleotide sequence ID" value="XM_022967767.1"/>
</dbReference>
<accession>A0A9J7IUA9</accession>
<name>A0A9J7IUA9_SPOLT</name>
<dbReference type="InterPro" id="IPR015943">
    <property type="entry name" value="WD40/YVTN_repeat-like_dom_sf"/>
</dbReference>
<dbReference type="Proteomes" id="UP000301870">
    <property type="component" value="Chromosome 18"/>
</dbReference>
<evidence type="ECO:0000256" key="4">
    <source>
        <dbReference type="ARBA" id="ARBA00025740"/>
    </source>
</evidence>
<evidence type="ECO:0000256" key="2">
    <source>
        <dbReference type="ARBA" id="ARBA00022737"/>
    </source>
</evidence>
<protein>
    <submittedName>
        <fullName evidence="6">WD repeat domain phosphoinositide-interacting protein 4-like</fullName>
    </submittedName>
</protein>
<dbReference type="SUPFAM" id="SSF50978">
    <property type="entry name" value="WD40 repeat-like"/>
    <property type="match status" value="1"/>
</dbReference>
<dbReference type="InterPro" id="IPR001680">
    <property type="entry name" value="WD40_rpt"/>
</dbReference>
<evidence type="ECO:0000313" key="5">
    <source>
        <dbReference type="Proteomes" id="UP000301870"/>
    </source>
</evidence>
<dbReference type="Gene3D" id="2.130.10.10">
    <property type="entry name" value="YVTN repeat-like/Quinoprotein amine dehydrogenase"/>
    <property type="match status" value="1"/>
</dbReference>
<dbReference type="PANTHER" id="PTHR11227">
    <property type="entry name" value="WD-REPEAT PROTEIN INTERACTING WITH PHOSPHOINOSIDES WIPI -RELATED"/>
    <property type="match status" value="1"/>
</dbReference>
<sequence>MAQLAHRRSSGIISLAFNQEQDCFACCLKTGLRIYNVEPLVELSNFSLEEVGEVLLCEMIERTNWLLYVNARRPCKLMAFNAREHCLMAEVSFKAPIRAIKARKDKVAVVLNSTIQVLAIPNLNRVALMRIPTGCRPLCTIATDATAPHLLAAPAHRKGCVQIIDVSRVVRGAHSSSPAVMNCHQNELVCLSLSPNGTRLATASERGTIIRVFDTGTKTPLHELRRGSDYADVFCINFNATGTLICCVSDKGTMHVWSARGAWTHLAAAKAFPDTRAQCGFVNDNTAIMICEDGSYHKFTFTSEGNCHRTDFDMFLQVGDDNELLL</sequence>
<evidence type="ECO:0000313" key="6">
    <source>
        <dbReference type="RefSeq" id="XP_022823535.1"/>
    </source>
</evidence>
<dbReference type="Pfam" id="PF21032">
    <property type="entry name" value="PROPPIN"/>
    <property type="match status" value="1"/>
</dbReference>
<evidence type="ECO:0000256" key="3">
    <source>
        <dbReference type="ARBA" id="ARBA00023006"/>
    </source>
</evidence>